<dbReference type="Proteomes" id="UP000319908">
    <property type="component" value="Unassembled WGS sequence"/>
</dbReference>
<protein>
    <submittedName>
        <fullName evidence="1">Uncharacterized protein</fullName>
    </submittedName>
</protein>
<dbReference type="EMBL" id="SJPU01000010">
    <property type="protein sequence ID" value="TWU08586.1"/>
    <property type="molecule type" value="Genomic_DNA"/>
</dbReference>
<dbReference type="AlphaFoldDB" id="A0A5C6BBG1"/>
<comment type="caution">
    <text evidence="1">The sequence shown here is derived from an EMBL/GenBank/DDBJ whole genome shotgun (WGS) entry which is preliminary data.</text>
</comment>
<sequence>MKFEIPTKLLTRTKPKVHSEWATWEKKNFNIHRGLIGLNAPRINSIHELAAQIRQGVREEFNPNWFRGFGFGTIIRLHEVPTDFAEICQHIDTRNKKGGVWQWAVVVLQEDKIAIAIHTWLHGYLRPVYDSVLQQLAQDGFVCHASDAEVDVLIARLQKIQEACRMIHRVAGVIT</sequence>
<accession>A0A5C6BBG1</accession>
<evidence type="ECO:0000313" key="1">
    <source>
        <dbReference type="EMBL" id="TWU08586.1"/>
    </source>
</evidence>
<name>A0A5C6BBG1_9BACT</name>
<keyword evidence="2" id="KW-1185">Reference proteome</keyword>
<evidence type="ECO:0000313" key="2">
    <source>
        <dbReference type="Proteomes" id="UP000319908"/>
    </source>
</evidence>
<dbReference type="RefSeq" id="WP_146409977.1">
    <property type="nucleotide sequence ID" value="NZ_SJPU01000010.1"/>
</dbReference>
<proteinExistence type="predicted"/>
<gene>
    <name evidence="1" type="ORF">Poly21_55550</name>
</gene>
<reference evidence="1 2" key="1">
    <citation type="journal article" date="2020" name="Antonie Van Leeuwenhoek">
        <title>Rhodopirellula heiligendammensis sp. nov., Rhodopirellula pilleata sp. nov., and Rhodopirellula solitaria sp. nov. isolated from natural or artificial marine surfaces in Northern Germany and California, USA, and emended description of the genus Rhodopirellula.</title>
        <authorList>
            <person name="Kallscheuer N."/>
            <person name="Wiegand S."/>
            <person name="Jogler M."/>
            <person name="Boedeker C."/>
            <person name="Peeters S.H."/>
            <person name="Rast P."/>
            <person name="Heuer A."/>
            <person name="Jetten M.S.M."/>
            <person name="Rohde M."/>
            <person name="Jogler C."/>
        </authorList>
    </citation>
    <scope>NUCLEOTIDE SEQUENCE [LARGE SCALE GENOMIC DNA]</scope>
    <source>
        <strain evidence="1 2">Poly21</strain>
    </source>
</reference>
<dbReference type="OrthoDB" id="9182687at2"/>
<organism evidence="1 2">
    <name type="scientific">Allorhodopirellula heiligendammensis</name>
    <dbReference type="NCBI Taxonomy" id="2714739"/>
    <lineage>
        <taxon>Bacteria</taxon>
        <taxon>Pseudomonadati</taxon>
        <taxon>Planctomycetota</taxon>
        <taxon>Planctomycetia</taxon>
        <taxon>Pirellulales</taxon>
        <taxon>Pirellulaceae</taxon>
        <taxon>Allorhodopirellula</taxon>
    </lineage>
</organism>